<name>A0ACC6NYK7_9BURK</name>
<dbReference type="EMBL" id="JAWDIE010000002">
    <property type="protein sequence ID" value="MEJ7137071.1"/>
    <property type="molecule type" value="Genomic_DNA"/>
</dbReference>
<protein>
    <submittedName>
        <fullName evidence="1">Efflux RND transporter periplasmic adaptor subunit</fullName>
    </submittedName>
</protein>
<gene>
    <name evidence="1" type="ORF">RV045_01330</name>
</gene>
<sequence>MPRRLIRPSVIVILAALAATLAWTGARSQSGSAATPAQAEKAEKPAQARQGGAPGGSPRGNARPTAVELQPVVVRNENRNLQALGSLKASREVQVRTQSAGRITALNFQDGDSVKAGQLLIQLDDSVARAQLAQAQAKLKLAESQAQRQQRLLAEGFISRASVDQTQSAVAVARADVEMARATAGQMRVLAPFSGVIGLRQVSVGDVLPAGTSAVTLQARSPMWVDFPVNENDVTAVQPGQSLRLALDALPGQTLEGRVLTTDSSLGAQNRSLIVRGQIDNPRGLLRPGMFARVTLELGVVPNTTWVKESALVSAQGRQWLFVAQSPPAEGGMRVKPVLARIGQRREGLVEILGGLSAGQQVVVAGQTSLARQIGTPAAEKGLPVRVVSLQAVLDAAGDRLDSPPPGAAAAPAPAAPK</sequence>
<accession>A0ACC6NYK7</accession>
<comment type="caution">
    <text evidence="1">The sequence shown here is derived from an EMBL/GenBank/DDBJ whole genome shotgun (WGS) entry which is preliminary data.</text>
</comment>
<evidence type="ECO:0000313" key="2">
    <source>
        <dbReference type="Proteomes" id="UP001364695"/>
    </source>
</evidence>
<evidence type="ECO:0000313" key="1">
    <source>
        <dbReference type="EMBL" id="MEJ7137071.1"/>
    </source>
</evidence>
<dbReference type="Proteomes" id="UP001364695">
    <property type="component" value="Unassembled WGS sequence"/>
</dbReference>
<keyword evidence="2" id="KW-1185">Reference proteome</keyword>
<organism evidence="1 2">
    <name type="scientific">Amphibiibacter pelophylacis</name>
    <dbReference type="NCBI Taxonomy" id="1799477"/>
    <lineage>
        <taxon>Bacteria</taxon>
        <taxon>Pseudomonadati</taxon>
        <taxon>Pseudomonadota</taxon>
        <taxon>Betaproteobacteria</taxon>
        <taxon>Burkholderiales</taxon>
        <taxon>Sphaerotilaceae</taxon>
        <taxon>Amphibiibacter</taxon>
    </lineage>
</organism>
<reference evidence="1" key="1">
    <citation type="submission" date="2023-10" db="EMBL/GenBank/DDBJ databases">
        <title>Amphibacter perezi, gen. nov., sp. nov. a novel taxa of the family Comamonadaceae, class Betaproteobacteria isolated from the skin microbiota of Pelophylax perezi from different populations.</title>
        <authorList>
            <person name="Costa S."/>
            <person name="Proenca D.N."/>
            <person name="Lopes I."/>
            <person name="Morais P.V."/>
        </authorList>
    </citation>
    <scope>NUCLEOTIDE SEQUENCE</scope>
    <source>
        <strain evidence="1">SL12-8</strain>
    </source>
</reference>
<proteinExistence type="predicted"/>